<feature type="domain" description="SRCR" evidence="6">
    <location>
        <begin position="225"/>
        <end position="325"/>
    </location>
</feature>
<feature type="disulfide bond" evidence="5">
    <location>
        <begin position="43"/>
        <end position="107"/>
    </location>
</feature>
<feature type="disulfide bond" evidence="5">
    <location>
        <begin position="56"/>
        <end position="117"/>
    </location>
</feature>
<dbReference type="FunFam" id="3.10.250.10:FF:000003">
    <property type="entry name" value="Deleted in malignant brain tumors 1"/>
    <property type="match status" value="4"/>
</dbReference>
<dbReference type="GO" id="GO:0031638">
    <property type="term" value="P:zymogen activation"/>
    <property type="evidence" value="ECO:0007669"/>
    <property type="project" value="TreeGrafter"/>
</dbReference>
<feature type="disulfide bond" evidence="5">
    <location>
        <begin position="250"/>
        <end position="314"/>
    </location>
</feature>
<dbReference type="PROSITE" id="PS00420">
    <property type="entry name" value="SRCR_1"/>
    <property type="match status" value="3"/>
</dbReference>
<dbReference type="InterPro" id="IPR001190">
    <property type="entry name" value="SRCR"/>
</dbReference>
<reference evidence="7" key="2">
    <citation type="submission" date="2025-08" db="UniProtKB">
        <authorList>
            <consortium name="Ensembl"/>
        </authorList>
    </citation>
    <scope>IDENTIFICATION</scope>
</reference>
<feature type="domain" description="SRCR" evidence="6">
    <location>
        <begin position="327"/>
        <end position="427"/>
    </location>
</feature>
<dbReference type="InterPro" id="IPR036772">
    <property type="entry name" value="SRCR-like_dom_sf"/>
</dbReference>
<evidence type="ECO:0000259" key="6">
    <source>
        <dbReference type="PROSITE" id="PS50287"/>
    </source>
</evidence>
<feature type="domain" description="SRCR" evidence="6">
    <location>
        <begin position="18"/>
        <end position="118"/>
    </location>
</feature>
<keyword evidence="8" id="KW-1185">Reference proteome</keyword>
<evidence type="ECO:0000256" key="5">
    <source>
        <dbReference type="PROSITE-ProRule" id="PRU00196"/>
    </source>
</evidence>
<reference evidence="7 8" key="1">
    <citation type="journal article" date="2019" name="Proc. Natl. Acad. Sci. U.S.A.">
        <title>Regulatory changes in pterin and carotenoid genes underlie balanced color polymorphisms in the wall lizard.</title>
        <authorList>
            <person name="Andrade P."/>
            <person name="Pinho C."/>
            <person name="Perez I de Lanuza G."/>
            <person name="Afonso S."/>
            <person name="Brejcha J."/>
            <person name="Rubin C.J."/>
            <person name="Wallerman O."/>
            <person name="Pereira P."/>
            <person name="Sabatino S.J."/>
            <person name="Bellati A."/>
            <person name="Pellitteri-Rosa D."/>
            <person name="Bosakova Z."/>
            <person name="Bunikis I."/>
            <person name="Carretero M.A."/>
            <person name="Feiner N."/>
            <person name="Marsik P."/>
            <person name="Pauperio F."/>
            <person name="Salvi D."/>
            <person name="Soler L."/>
            <person name="While G.M."/>
            <person name="Uller T."/>
            <person name="Font E."/>
            <person name="Andersson L."/>
            <person name="Carneiro M."/>
        </authorList>
    </citation>
    <scope>NUCLEOTIDE SEQUENCE</scope>
</reference>
<dbReference type="SMART" id="SM00202">
    <property type="entry name" value="SR"/>
    <property type="match status" value="4"/>
</dbReference>
<dbReference type="PANTHER" id="PTHR48071:SF27">
    <property type="entry name" value="SCAVENGER RECEPTOR CYSTEINE-RICH TYPE 1 PROTEIN M130-LIKE"/>
    <property type="match status" value="1"/>
</dbReference>
<feature type="disulfide bond" evidence="5">
    <location>
        <begin position="87"/>
        <end position="97"/>
    </location>
</feature>
<accession>A0A670ICD6</accession>
<dbReference type="Pfam" id="PF00530">
    <property type="entry name" value="SRCR"/>
    <property type="match status" value="4"/>
</dbReference>
<dbReference type="PRINTS" id="PR00258">
    <property type="entry name" value="SPERACTRCPTR"/>
</dbReference>
<keyword evidence="3 5" id="KW-1015">Disulfide bond</keyword>
<evidence type="ECO:0000313" key="8">
    <source>
        <dbReference type="Proteomes" id="UP000472272"/>
    </source>
</evidence>
<evidence type="ECO:0000256" key="1">
    <source>
        <dbReference type="ARBA" id="ARBA00022729"/>
    </source>
</evidence>
<name>A0A670ICD6_PODMU</name>
<feature type="disulfide bond" evidence="5">
    <location>
        <begin position="146"/>
        <end position="210"/>
    </location>
</feature>
<keyword evidence="2" id="KW-0677">Repeat</keyword>
<feature type="disulfide bond" evidence="5">
    <location>
        <begin position="159"/>
        <end position="220"/>
    </location>
</feature>
<dbReference type="PANTHER" id="PTHR48071">
    <property type="entry name" value="SRCR DOMAIN-CONTAINING PROTEIN"/>
    <property type="match status" value="1"/>
</dbReference>
<feature type="disulfide bond" evidence="5">
    <location>
        <begin position="365"/>
        <end position="426"/>
    </location>
</feature>
<feature type="domain" description="SRCR" evidence="6">
    <location>
        <begin position="120"/>
        <end position="221"/>
    </location>
</feature>
<dbReference type="GO" id="GO:0005886">
    <property type="term" value="C:plasma membrane"/>
    <property type="evidence" value="ECO:0007669"/>
    <property type="project" value="TreeGrafter"/>
</dbReference>
<dbReference type="GO" id="GO:0004252">
    <property type="term" value="F:serine-type endopeptidase activity"/>
    <property type="evidence" value="ECO:0007669"/>
    <property type="project" value="TreeGrafter"/>
</dbReference>
<sequence length="433" mass="46808">MCCCLPSCFLLSFEDVSLRLVNGSYSCEGRVELYYKGEWGTVCGDYWDIVDAQVVCWQLGCGEAISAPRKAYFGQGSGPILLDDVNCRGNESNLWDCRSLGWHVHNCGHSEDASVTCADLRLVNGRHGCEGRVEIGSYNGTWGTVCDDSWNLVDAGVVCRQLGCGQAVSATIAAYFGQGSGPILLDDVYCNGNERHLWECSNRGWGSHNCRHNEDAGVICSERSLRLVNGRNRCEGRLEVYHNGNWGTVCDDIWNLNHARVVCRELGCGPALSAPGSARFGPGSGNILLDDVQCTGSESSLLQCSHRGWGTHNCGHHEDASVICSALRLVNGGNRCEGRLEVYHNGNWGTVCDDIWNLNHAHVVCRELGCGPAQSALGNAHFGPGSGNILLDNVQCTGSESSLLQCSHRGWGTHDCGHHEDASVICSGTPRLE</sequence>
<evidence type="ECO:0000313" key="7">
    <source>
        <dbReference type="Ensembl" id="ENSPMRP00000009304.1"/>
    </source>
</evidence>
<dbReference type="Proteomes" id="UP000472272">
    <property type="component" value="Chromosome 5"/>
</dbReference>
<dbReference type="SUPFAM" id="SSF56487">
    <property type="entry name" value="SRCR-like"/>
    <property type="match status" value="4"/>
</dbReference>
<dbReference type="PROSITE" id="PS50287">
    <property type="entry name" value="SRCR_2"/>
    <property type="match status" value="4"/>
</dbReference>
<dbReference type="Gene3D" id="3.10.250.10">
    <property type="entry name" value="SRCR-like domain"/>
    <property type="match status" value="4"/>
</dbReference>
<keyword evidence="1" id="KW-0732">Signal</keyword>
<evidence type="ECO:0000256" key="2">
    <source>
        <dbReference type="ARBA" id="ARBA00022737"/>
    </source>
</evidence>
<feature type="disulfide bond" evidence="5">
    <location>
        <begin position="190"/>
        <end position="200"/>
    </location>
</feature>
<protein>
    <recommendedName>
        <fullName evidence="6">SRCR domain-containing protein</fullName>
    </recommendedName>
</protein>
<reference evidence="7" key="3">
    <citation type="submission" date="2025-09" db="UniProtKB">
        <authorList>
            <consortium name="Ensembl"/>
        </authorList>
    </citation>
    <scope>IDENTIFICATION</scope>
</reference>
<feature type="disulfide bond" evidence="5">
    <location>
        <begin position="396"/>
        <end position="406"/>
    </location>
</feature>
<keyword evidence="4" id="KW-0325">Glycoprotein</keyword>
<feature type="disulfide bond" evidence="5">
    <location>
        <begin position="294"/>
        <end position="304"/>
    </location>
</feature>
<dbReference type="Ensembl" id="ENSPMRT00000009930.1">
    <property type="protein sequence ID" value="ENSPMRP00000009304.1"/>
    <property type="gene ID" value="ENSPMRG00000006230.1"/>
</dbReference>
<feature type="disulfide bond" evidence="5">
    <location>
        <begin position="263"/>
        <end position="324"/>
    </location>
</feature>
<feature type="disulfide bond" evidence="5">
    <location>
        <begin position="352"/>
        <end position="416"/>
    </location>
</feature>
<organism evidence="7 8">
    <name type="scientific">Podarcis muralis</name>
    <name type="common">Wall lizard</name>
    <name type="synonym">Lacerta muralis</name>
    <dbReference type="NCBI Taxonomy" id="64176"/>
    <lineage>
        <taxon>Eukaryota</taxon>
        <taxon>Metazoa</taxon>
        <taxon>Chordata</taxon>
        <taxon>Craniata</taxon>
        <taxon>Vertebrata</taxon>
        <taxon>Euteleostomi</taxon>
        <taxon>Lepidosauria</taxon>
        <taxon>Squamata</taxon>
        <taxon>Bifurcata</taxon>
        <taxon>Unidentata</taxon>
        <taxon>Episquamata</taxon>
        <taxon>Laterata</taxon>
        <taxon>Lacertibaenia</taxon>
        <taxon>Lacertidae</taxon>
        <taxon>Podarcis</taxon>
    </lineage>
</organism>
<dbReference type="GeneTree" id="ENSGT00950000183145"/>
<dbReference type="AlphaFoldDB" id="A0A670ICD6"/>
<proteinExistence type="predicted"/>
<evidence type="ECO:0000256" key="4">
    <source>
        <dbReference type="ARBA" id="ARBA00023180"/>
    </source>
</evidence>
<evidence type="ECO:0000256" key="3">
    <source>
        <dbReference type="ARBA" id="ARBA00023157"/>
    </source>
</evidence>